<evidence type="ECO:0000313" key="1">
    <source>
        <dbReference type="EMBL" id="KUM46915.1"/>
    </source>
</evidence>
<dbReference type="AlphaFoldDB" id="A0A101LX26"/>
<reference evidence="1" key="1">
    <citation type="journal article" date="2015" name="Genome Biol. Evol.">
        <title>Organellar Genomes of White Spruce (Picea glauca): Assembly and Annotation.</title>
        <authorList>
            <person name="Jackman S.D."/>
            <person name="Warren R.L."/>
            <person name="Gibb E.A."/>
            <person name="Vandervalk B.P."/>
            <person name="Mohamadi H."/>
            <person name="Chu J."/>
            <person name="Raymond A."/>
            <person name="Pleasance S."/>
            <person name="Coope R."/>
            <person name="Wildung M.R."/>
            <person name="Ritland C.E."/>
            <person name="Bousquet J."/>
            <person name="Jones S.J."/>
            <person name="Bohlmann J."/>
            <person name="Birol I."/>
        </authorList>
    </citation>
    <scope>NUCLEOTIDE SEQUENCE [LARGE SCALE GENOMIC DNA]</scope>
    <source>
        <tissue evidence="1">Flushing bud</tissue>
    </source>
</reference>
<keyword evidence="1" id="KW-0496">Mitochondrion</keyword>
<sequence>MITSRPKLLLYPSPDYQMIFWCFHFTKGTKRPICLLMEGVLLSKPNWGMGCYLCCLLLLTQNGNGIAAISVFE</sequence>
<name>A0A101LX26_PICGL</name>
<comment type="caution">
    <text evidence="1">The sequence shown here is derived from an EMBL/GenBank/DDBJ whole genome shotgun (WGS) entry which is preliminary data.</text>
</comment>
<proteinExistence type="predicted"/>
<dbReference type="EMBL" id="LKAM01000009">
    <property type="protein sequence ID" value="KUM46915.1"/>
    <property type="molecule type" value="Genomic_DNA"/>
</dbReference>
<accession>A0A101LX26</accession>
<organism evidence="1">
    <name type="scientific">Picea glauca</name>
    <name type="common">White spruce</name>
    <name type="synonym">Pinus glauca</name>
    <dbReference type="NCBI Taxonomy" id="3330"/>
    <lineage>
        <taxon>Eukaryota</taxon>
        <taxon>Viridiplantae</taxon>
        <taxon>Streptophyta</taxon>
        <taxon>Embryophyta</taxon>
        <taxon>Tracheophyta</taxon>
        <taxon>Spermatophyta</taxon>
        <taxon>Pinopsida</taxon>
        <taxon>Pinidae</taxon>
        <taxon>Conifers I</taxon>
        <taxon>Pinales</taxon>
        <taxon>Pinaceae</taxon>
        <taxon>Picea</taxon>
    </lineage>
</organism>
<protein>
    <submittedName>
        <fullName evidence="1">Uncharacterized protein</fullName>
    </submittedName>
</protein>
<gene>
    <name evidence="1" type="ORF">ABT39_MTgene6370</name>
</gene>
<geneLocation type="mitochondrion" evidence="1"/>